<protein>
    <submittedName>
        <fullName evidence="1">Uncharacterized protein</fullName>
    </submittedName>
</protein>
<organism evidence="1 2">
    <name type="scientific">Rubritalea profundi</name>
    <dbReference type="NCBI Taxonomy" id="1658618"/>
    <lineage>
        <taxon>Bacteria</taxon>
        <taxon>Pseudomonadati</taxon>
        <taxon>Verrucomicrobiota</taxon>
        <taxon>Verrucomicrobiia</taxon>
        <taxon>Verrucomicrobiales</taxon>
        <taxon>Rubritaleaceae</taxon>
        <taxon>Rubritalea</taxon>
    </lineage>
</organism>
<evidence type="ECO:0000313" key="1">
    <source>
        <dbReference type="EMBL" id="PQJ29396.1"/>
    </source>
</evidence>
<gene>
    <name evidence="1" type="ORF">BSZ32_13475</name>
</gene>
<comment type="caution">
    <text evidence="1">The sequence shown here is derived from an EMBL/GenBank/DDBJ whole genome shotgun (WGS) entry which is preliminary data.</text>
</comment>
<evidence type="ECO:0000313" key="2">
    <source>
        <dbReference type="Proteomes" id="UP000239907"/>
    </source>
</evidence>
<dbReference type="RefSeq" id="WP_105043899.1">
    <property type="nucleotide sequence ID" value="NZ_MQWA01000001.1"/>
</dbReference>
<keyword evidence="2" id="KW-1185">Reference proteome</keyword>
<dbReference type="EMBL" id="MQWA01000001">
    <property type="protein sequence ID" value="PQJ29396.1"/>
    <property type="molecule type" value="Genomic_DNA"/>
</dbReference>
<dbReference type="Proteomes" id="UP000239907">
    <property type="component" value="Unassembled WGS sequence"/>
</dbReference>
<proteinExistence type="predicted"/>
<dbReference type="AlphaFoldDB" id="A0A2S7U325"/>
<name>A0A2S7U325_9BACT</name>
<reference evidence="1 2" key="1">
    <citation type="submission" date="2016-12" db="EMBL/GenBank/DDBJ databases">
        <title>Study of bacterial adaptation to deep sea.</title>
        <authorList>
            <person name="Song J."/>
            <person name="Yoshizawa S."/>
            <person name="Kogure K."/>
        </authorList>
    </citation>
    <scope>NUCLEOTIDE SEQUENCE [LARGE SCALE GENOMIC DNA]</scope>
    <source>
        <strain evidence="1 2">SAORIC-165</strain>
    </source>
</reference>
<sequence>MITLEFSEQDLADIEEACDAPTLPEKLTRKLMCLRMHKQKVRDRVIASVMNISPYTVTIYLKEFDNLGISGTLEDRAYIQSLKGTIIAAPHSSQKPPQSIQPRSLFLLALK</sequence>
<accession>A0A2S7U325</accession>